<evidence type="ECO:0000313" key="6">
    <source>
        <dbReference type="EMBL" id="WWR48073.1"/>
    </source>
</evidence>
<dbReference type="InterPro" id="IPR029044">
    <property type="entry name" value="Nucleotide-diphossugar_trans"/>
</dbReference>
<accession>A0ABZ2HLA2</accession>
<keyword evidence="4" id="KW-0472">Membrane</keyword>
<keyword evidence="4" id="KW-0812">Transmembrane</keyword>
<sequence length="354" mass="38424">MTAETPNSSWVADPEIAPGAVEPGDVLVVLPALNEAEHIESCLQSLMRPAHWMSHCTVVVADGGSTDGTQDIVLRLKRTYPNLHLLHNPHRLQAAGVNAAVTHLSKPYHKLLVRCDVHAIYPVGYVQALAREHARVKSASVVTAMDATGQGGFQKAAAWIVDTPLGSGGSTHRGGQKAQYVDHGHHAAFDIDWFRRVGGYDPAISHNEDAEYDMRLTQSGGKIWLTDQTRIAYVMRPTLGAVWRQYWNYGHGRANTLLKHNARPRLRQLAPVLNLLVLLVSACAMPFTSLGLVWPALYAGVLLGTSLIAAGLLRSAEGLWAGLALGAMHIAWALGFLRRVCTISKPRSSEVQTG</sequence>
<dbReference type="CDD" id="cd02525">
    <property type="entry name" value="Succinoglycan_BP_ExoA"/>
    <property type="match status" value="1"/>
</dbReference>
<feature type="domain" description="Glycosyltransferase 2-like" evidence="5">
    <location>
        <begin position="28"/>
        <end position="196"/>
    </location>
</feature>
<dbReference type="Proteomes" id="UP001364156">
    <property type="component" value="Chromosome"/>
</dbReference>
<evidence type="ECO:0000256" key="1">
    <source>
        <dbReference type="ARBA" id="ARBA00006739"/>
    </source>
</evidence>
<evidence type="ECO:0000313" key="7">
    <source>
        <dbReference type="Proteomes" id="UP001364156"/>
    </source>
</evidence>
<organism evidence="6 7">
    <name type="scientific">Roseovarius phycicola</name>
    <dbReference type="NCBI Taxonomy" id="3080976"/>
    <lineage>
        <taxon>Bacteria</taxon>
        <taxon>Pseudomonadati</taxon>
        <taxon>Pseudomonadota</taxon>
        <taxon>Alphaproteobacteria</taxon>
        <taxon>Rhodobacterales</taxon>
        <taxon>Roseobacteraceae</taxon>
        <taxon>Roseovarius</taxon>
    </lineage>
</organism>
<dbReference type="InterPro" id="IPR001173">
    <property type="entry name" value="Glyco_trans_2-like"/>
</dbReference>
<keyword evidence="7" id="KW-1185">Reference proteome</keyword>
<dbReference type="PANTHER" id="PTHR43179:SF12">
    <property type="entry name" value="GALACTOFURANOSYLTRANSFERASE GLFT2"/>
    <property type="match status" value="1"/>
</dbReference>
<keyword evidence="3 6" id="KW-0808">Transferase</keyword>
<evidence type="ECO:0000256" key="2">
    <source>
        <dbReference type="ARBA" id="ARBA00022676"/>
    </source>
</evidence>
<evidence type="ECO:0000256" key="3">
    <source>
        <dbReference type="ARBA" id="ARBA00022679"/>
    </source>
</evidence>
<feature type="transmembrane region" description="Helical" evidence="4">
    <location>
        <begin position="319"/>
        <end position="337"/>
    </location>
</feature>
<keyword evidence="2 6" id="KW-0328">Glycosyltransferase</keyword>
<comment type="similarity">
    <text evidence="1">Belongs to the glycosyltransferase 2 family.</text>
</comment>
<dbReference type="RefSeq" id="WP_338550897.1">
    <property type="nucleotide sequence ID" value="NZ_CP146069.1"/>
</dbReference>
<dbReference type="GO" id="GO:0016757">
    <property type="term" value="F:glycosyltransferase activity"/>
    <property type="evidence" value="ECO:0007669"/>
    <property type="project" value="UniProtKB-KW"/>
</dbReference>
<dbReference type="PANTHER" id="PTHR43179">
    <property type="entry name" value="RHAMNOSYLTRANSFERASE WBBL"/>
    <property type="match status" value="1"/>
</dbReference>
<gene>
    <name evidence="6" type="ORF">RZ517_07865</name>
</gene>
<reference evidence="6 7" key="1">
    <citation type="submission" date="2023-10" db="EMBL/GenBank/DDBJ databases">
        <title>Roseovarius strain S88 nov., isolated from a marine algae.</title>
        <authorList>
            <person name="Lee M.W."/>
            <person name="Lee J.K."/>
            <person name="Kim J.M."/>
            <person name="Choi D.G."/>
            <person name="Baek J.H."/>
            <person name="Bayburt H."/>
            <person name="Jung J.J."/>
            <person name="Han D.M."/>
            <person name="Jeon C.O."/>
        </authorList>
    </citation>
    <scope>NUCLEOTIDE SEQUENCE [LARGE SCALE GENOMIC DNA]</scope>
    <source>
        <strain evidence="6 7">S88</strain>
    </source>
</reference>
<dbReference type="SUPFAM" id="SSF53448">
    <property type="entry name" value="Nucleotide-diphospho-sugar transferases"/>
    <property type="match status" value="1"/>
</dbReference>
<name>A0ABZ2HLA2_9RHOB</name>
<proteinExistence type="inferred from homology"/>
<feature type="transmembrane region" description="Helical" evidence="4">
    <location>
        <begin position="269"/>
        <end position="287"/>
    </location>
</feature>
<evidence type="ECO:0000259" key="5">
    <source>
        <dbReference type="Pfam" id="PF00535"/>
    </source>
</evidence>
<dbReference type="EC" id="2.4.-.-" evidence="6"/>
<keyword evidence="4" id="KW-1133">Transmembrane helix</keyword>
<evidence type="ECO:0000256" key="4">
    <source>
        <dbReference type="SAM" id="Phobius"/>
    </source>
</evidence>
<dbReference type="EMBL" id="CP146069">
    <property type="protein sequence ID" value="WWR48073.1"/>
    <property type="molecule type" value="Genomic_DNA"/>
</dbReference>
<dbReference type="Gene3D" id="3.90.550.10">
    <property type="entry name" value="Spore Coat Polysaccharide Biosynthesis Protein SpsA, Chain A"/>
    <property type="match status" value="1"/>
</dbReference>
<dbReference type="Pfam" id="PF00535">
    <property type="entry name" value="Glycos_transf_2"/>
    <property type="match status" value="1"/>
</dbReference>
<protein>
    <submittedName>
        <fullName evidence="6">Glycosyltransferase family 2 protein</fullName>
        <ecNumber evidence="6">2.4.-.-</ecNumber>
    </submittedName>
</protein>